<comment type="caution">
    <text evidence="1">The sequence shown here is derived from an EMBL/GenBank/DDBJ whole genome shotgun (WGS) entry which is preliminary data.</text>
</comment>
<dbReference type="AlphaFoldDB" id="A0A150U1Q4"/>
<organism evidence="1 2">
    <name type="scientific">Sorangium cellulosum</name>
    <name type="common">Polyangium cellulosum</name>
    <dbReference type="NCBI Taxonomy" id="56"/>
    <lineage>
        <taxon>Bacteria</taxon>
        <taxon>Pseudomonadati</taxon>
        <taxon>Myxococcota</taxon>
        <taxon>Polyangia</taxon>
        <taxon>Polyangiales</taxon>
        <taxon>Polyangiaceae</taxon>
        <taxon>Sorangium</taxon>
    </lineage>
</organism>
<sequence>MQVQVMRLPVMTKPRQNVVYVAIGRVAGAELAKNVSPVLNDDDNLLLGPSSAEPRRHPAVRGRYWGSSPSAKLDKELARRRGPAICVALPPTPGGLLSFCRVCASAIERNRAVSVIDLGRELLGESPQGPDPAKAIEADVSEVLRRKPPMAERSRLEVALAATLWRLWCRRSPVALSRFCASGSRLHPQLANLGRYHAGQFPRDVGQAILLSRFDELVLRELSREWLTPLDLFVNAMKARTGLYDWFTHMGDLYLTKRLLEWARHGQGRSVERREHPGEPSEMKRWSFRWRAGSEALLDALPDLRIAPPVPIGGAVAYDADRPWVCRFDPRGTPCLSRLGAAATRDPLA</sequence>
<proteinExistence type="predicted"/>
<accession>A0A150U1Q4</accession>
<dbReference type="Proteomes" id="UP000075502">
    <property type="component" value="Unassembled WGS sequence"/>
</dbReference>
<name>A0A150U1Q4_SORCE</name>
<evidence type="ECO:0000313" key="1">
    <source>
        <dbReference type="EMBL" id="KYG10869.1"/>
    </source>
</evidence>
<evidence type="ECO:0000313" key="2">
    <source>
        <dbReference type="Proteomes" id="UP000075502"/>
    </source>
</evidence>
<gene>
    <name evidence="1" type="ORF">BE21_58610</name>
</gene>
<protein>
    <submittedName>
        <fullName evidence="1">Uncharacterized protein</fullName>
    </submittedName>
</protein>
<dbReference type="EMBL" id="JEME01000190">
    <property type="protein sequence ID" value="KYG10869.1"/>
    <property type="molecule type" value="Genomic_DNA"/>
</dbReference>
<reference evidence="1 2" key="1">
    <citation type="submission" date="2014-02" db="EMBL/GenBank/DDBJ databases">
        <title>The small core and large imbalanced accessory genome model reveals a collaborative survival strategy of Sorangium cellulosum strains in nature.</title>
        <authorList>
            <person name="Han K."/>
            <person name="Peng R."/>
            <person name="Blom J."/>
            <person name="Li Y.-Z."/>
        </authorList>
    </citation>
    <scope>NUCLEOTIDE SEQUENCE [LARGE SCALE GENOMIC DNA]</scope>
    <source>
        <strain evidence="1 2">So0007-03</strain>
    </source>
</reference>